<dbReference type="GO" id="GO:0019843">
    <property type="term" value="F:rRNA binding"/>
    <property type="evidence" value="ECO:0007669"/>
    <property type="project" value="UniProtKB-UniRule"/>
</dbReference>
<dbReference type="GO" id="GO:0006412">
    <property type="term" value="P:translation"/>
    <property type="evidence" value="ECO:0007669"/>
    <property type="project" value="UniProtKB-UniRule"/>
</dbReference>
<proteinExistence type="inferred from homology"/>
<keyword evidence="5" id="KW-0694">RNA-binding</keyword>
<evidence type="ECO:0000256" key="5">
    <source>
        <dbReference type="HAMAP-Rule" id="MF_01328"/>
    </source>
</evidence>
<feature type="compositionally biased region" description="Basic and acidic residues" evidence="6">
    <location>
        <begin position="1"/>
        <end position="11"/>
    </location>
</feature>
<dbReference type="NCBIfam" id="TIGR03953">
    <property type="entry name" value="rplD_bact"/>
    <property type="match status" value="1"/>
</dbReference>
<organism evidence="7 8">
    <name type="scientific">Candidatus Dormiibacter inghamiae</name>
    <dbReference type="NCBI Taxonomy" id="3127013"/>
    <lineage>
        <taxon>Bacteria</taxon>
        <taxon>Bacillati</taxon>
        <taxon>Candidatus Dormiibacterota</taxon>
        <taxon>Candidatus Dormibacteria</taxon>
        <taxon>Candidatus Dormibacterales</taxon>
        <taxon>Candidatus Dormibacteraceae</taxon>
        <taxon>Candidatus Dormiibacter</taxon>
    </lineage>
</organism>
<evidence type="ECO:0000256" key="2">
    <source>
        <dbReference type="ARBA" id="ARBA00022980"/>
    </source>
</evidence>
<name>A0A934KC62_9BACT</name>
<comment type="caution">
    <text evidence="7">The sequence shown here is derived from an EMBL/GenBank/DDBJ whole genome shotgun (WGS) entry which is preliminary data.</text>
</comment>
<comment type="function">
    <text evidence="5">Forms part of the polypeptide exit tunnel.</text>
</comment>
<comment type="subunit">
    <text evidence="5">Part of the 50S ribosomal subunit.</text>
</comment>
<keyword evidence="2 5" id="KW-0689">Ribosomal protein</keyword>
<evidence type="ECO:0000313" key="8">
    <source>
        <dbReference type="Proteomes" id="UP000620075"/>
    </source>
</evidence>
<dbReference type="Gene3D" id="3.40.1370.10">
    <property type="match status" value="1"/>
</dbReference>
<dbReference type="SUPFAM" id="SSF52166">
    <property type="entry name" value="Ribosomal protein L4"/>
    <property type="match status" value="1"/>
</dbReference>
<feature type="compositionally biased region" description="Basic residues" evidence="6">
    <location>
        <begin position="119"/>
        <end position="130"/>
    </location>
</feature>
<dbReference type="AlphaFoldDB" id="A0A934KC62"/>
<evidence type="ECO:0000256" key="1">
    <source>
        <dbReference type="ARBA" id="ARBA00010528"/>
    </source>
</evidence>
<dbReference type="EMBL" id="JAEKNQ010000013">
    <property type="protein sequence ID" value="MBJ7602110.1"/>
    <property type="molecule type" value="Genomic_DNA"/>
</dbReference>
<comment type="similarity">
    <text evidence="1 5">Belongs to the universal ribosomal protein uL4 family.</text>
</comment>
<dbReference type="InterPro" id="IPR023574">
    <property type="entry name" value="Ribosomal_uL4_dom_sf"/>
</dbReference>
<keyword evidence="5" id="KW-0699">rRNA-binding</keyword>
<evidence type="ECO:0000256" key="4">
    <source>
        <dbReference type="ARBA" id="ARBA00035244"/>
    </source>
</evidence>
<dbReference type="PANTHER" id="PTHR10746:SF6">
    <property type="entry name" value="LARGE RIBOSOMAL SUBUNIT PROTEIN UL4M"/>
    <property type="match status" value="1"/>
</dbReference>
<dbReference type="PANTHER" id="PTHR10746">
    <property type="entry name" value="50S RIBOSOMAL PROTEIN L4"/>
    <property type="match status" value="1"/>
</dbReference>
<keyword evidence="3 5" id="KW-0687">Ribonucleoprotein</keyword>
<sequence length="276" mass="29533">MSGAAAEHEVEATPAAIEKTAQEAEPGKRKTGTRGASAAKAVSRGSATESESADPLSVPTYTAGGERSGRFDLPESIFGQVPHMAVMHQAFLRQRNNARQGTAKVKHRDEVAGGGAKPYRQKGTGRARHGSTREPSMVGGGTVFGPEPRSYAEKMPRKMRRLALRSALSVKASERKVTVLENFVMEEPRTAEMVSLLHAIGVDDTALVVLPAANEVVARSTSNLPWAKVILASNLNLYDLFTHDRVIIAKDAVSVLEQTFSPPAPRRGWVAEEAGG</sequence>
<evidence type="ECO:0000256" key="6">
    <source>
        <dbReference type="SAM" id="MobiDB-lite"/>
    </source>
</evidence>
<dbReference type="Proteomes" id="UP000620075">
    <property type="component" value="Unassembled WGS sequence"/>
</dbReference>
<dbReference type="GO" id="GO:0005840">
    <property type="term" value="C:ribosome"/>
    <property type="evidence" value="ECO:0007669"/>
    <property type="project" value="UniProtKB-KW"/>
</dbReference>
<evidence type="ECO:0000256" key="3">
    <source>
        <dbReference type="ARBA" id="ARBA00023274"/>
    </source>
</evidence>
<dbReference type="InterPro" id="IPR013005">
    <property type="entry name" value="Ribosomal_uL4-like"/>
</dbReference>
<gene>
    <name evidence="5 7" type="primary">rplD</name>
    <name evidence="7" type="ORF">JF888_02780</name>
</gene>
<evidence type="ECO:0000313" key="7">
    <source>
        <dbReference type="EMBL" id="MBJ7602110.1"/>
    </source>
</evidence>
<dbReference type="InterPro" id="IPR002136">
    <property type="entry name" value="Ribosomal_uL4"/>
</dbReference>
<accession>A0A934KC62</accession>
<feature type="region of interest" description="Disordered" evidence="6">
    <location>
        <begin position="1"/>
        <end position="67"/>
    </location>
</feature>
<comment type="function">
    <text evidence="5">One of the primary rRNA binding proteins, this protein initially binds near the 5'-end of the 23S rRNA. It is important during the early stages of 50S assembly. It makes multiple contacts with different domains of the 23S rRNA in the assembled 50S subunit and ribosome.</text>
</comment>
<reference evidence="7 8" key="1">
    <citation type="submission" date="2020-10" db="EMBL/GenBank/DDBJ databases">
        <title>Ca. Dormibacterota MAGs.</title>
        <authorList>
            <person name="Montgomery K."/>
        </authorList>
    </citation>
    <scope>NUCLEOTIDE SEQUENCE [LARGE SCALE GENOMIC DNA]</scope>
    <source>
        <strain evidence="7">SC8811_S16_3</strain>
    </source>
</reference>
<dbReference type="GO" id="GO:1990904">
    <property type="term" value="C:ribonucleoprotein complex"/>
    <property type="evidence" value="ECO:0007669"/>
    <property type="project" value="UniProtKB-KW"/>
</dbReference>
<dbReference type="HAMAP" id="MF_01328_B">
    <property type="entry name" value="Ribosomal_uL4_B"/>
    <property type="match status" value="1"/>
</dbReference>
<feature type="region of interest" description="Disordered" evidence="6">
    <location>
        <begin position="100"/>
        <end position="150"/>
    </location>
</feature>
<dbReference type="GO" id="GO:0003735">
    <property type="term" value="F:structural constituent of ribosome"/>
    <property type="evidence" value="ECO:0007669"/>
    <property type="project" value="InterPro"/>
</dbReference>
<protein>
    <recommendedName>
        <fullName evidence="4 5">Large ribosomal subunit protein uL4</fullName>
    </recommendedName>
</protein>
<dbReference type="Pfam" id="PF00573">
    <property type="entry name" value="Ribosomal_L4"/>
    <property type="match status" value="1"/>
</dbReference>